<feature type="compositionally biased region" description="Basic and acidic residues" evidence="1">
    <location>
        <begin position="36"/>
        <end position="52"/>
    </location>
</feature>
<feature type="region of interest" description="Disordered" evidence="1">
    <location>
        <begin position="1"/>
        <end position="52"/>
    </location>
</feature>
<feature type="compositionally biased region" description="Basic and acidic residues" evidence="1">
    <location>
        <begin position="1"/>
        <end position="28"/>
    </location>
</feature>
<dbReference type="Proteomes" id="UP000018936">
    <property type="component" value="Unassembled WGS sequence"/>
</dbReference>
<proteinExistence type="predicted"/>
<organism evidence="2 3">
    <name type="scientific">Ophiophagus hannah</name>
    <name type="common">King cobra</name>
    <name type="synonym">Naja hannah</name>
    <dbReference type="NCBI Taxonomy" id="8665"/>
    <lineage>
        <taxon>Eukaryota</taxon>
        <taxon>Metazoa</taxon>
        <taxon>Chordata</taxon>
        <taxon>Craniata</taxon>
        <taxon>Vertebrata</taxon>
        <taxon>Euteleostomi</taxon>
        <taxon>Lepidosauria</taxon>
        <taxon>Squamata</taxon>
        <taxon>Bifurcata</taxon>
        <taxon>Unidentata</taxon>
        <taxon>Episquamata</taxon>
        <taxon>Toxicofera</taxon>
        <taxon>Serpentes</taxon>
        <taxon>Colubroidea</taxon>
        <taxon>Elapidae</taxon>
        <taxon>Elapinae</taxon>
        <taxon>Ophiophagus</taxon>
    </lineage>
</organism>
<keyword evidence="3" id="KW-1185">Reference proteome</keyword>
<gene>
    <name evidence="2" type="ORF">L345_10079</name>
</gene>
<accession>V8NPE3</accession>
<dbReference type="EMBL" id="AZIM01002370">
    <property type="protein sequence ID" value="ETE64154.1"/>
    <property type="molecule type" value="Genomic_DNA"/>
</dbReference>
<reference evidence="2 3" key="1">
    <citation type="journal article" date="2013" name="Proc. Natl. Acad. Sci. U.S.A.">
        <title>The king cobra genome reveals dynamic gene evolution and adaptation in the snake venom system.</title>
        <authorList>
            <person name="Vonk F.J."/>
            <person name="Casewell N.R."/>
            <person name="Henkel C.V."/>
            <person name="Heimberg A.M."/>
            <person name="Jansen H.J."/>
            <person name="McCleary R.J."/>
            <person name="Kerkkamp H.M."/>
            <person name="Vos R.A."/>
            <person name="Guerreiro I."/>
            <person name="Calvete J.J."/>
            <person name="Wuster W."/>
            <person name="Woods A.E."/>
            <person name="Logan J.M."/>
            <person name="Harrison R.A."/>
            <person name="Castoe T.A."/>
            <person name="de Koning A.P."/>
            <person name="Pollock D.D."/>
            <person name="Yandell M."/>
            <person name="Calderon D."/>
            <person name="Renjifo C."/>
            <person name="Currier R.B."/>
            <person name="Salgado D."/>
            <person name="Pla D."/>
            <person name="Sanz L."/>
            <person name="Hyder A.S."/>
            <person name="Ribeiro J.M."/>
            <person name="Arntzen J.W."/>
            <person name="van den Thillart G.E."/>
            <person name="Boetzer M."/>
            <person name="Pirovano W."/>
            <person name="Dirks R.P."/>
            <person name="Spaink H.P."/>
            <person name="Duboule D."/>
            <person name="McGlinn E."/>
            <person name="Kini R.M."/>
            <person name="Richardson M.K."/>
        </authorList>
    </citation>
    <scope>NUCLEOTIDE SEQUENCE</scope>
    <source>
        <tissue evidence="2">Blood</tissue>
    </source>
</reference>
<evidence type="ECO:0000313" key="3">
    <source>
        <dbReference type="Proteomes" id="UP000018936"/>
    </source>
</evidence>
<sequence>MGGRERRREGRVETEGREERKETEGGKEGRKKGRKETKEDEGRKELKGTHLWEPRDSRLIPLLTLPPGCAPPSPSTQISCLWPVGNLDVVPLASLS</sequence>
<feature type="non-terminal residue" evidence="2">
    <location>
        <position position="1"/>
    </location>
</feature>
<evidence type="ECO:0000313" key="2">
    <source>
        <dbReference type="EMBL" id="ETE64154.1"/>
    </source>
</evidence>
<protein>
    <submittedName>
        <fullName evidence="2">Uncharacterized protein</fullName>
    </submittedName>
</protein>
<comment type="caution">
    <text evidence="2">The sequence shown here is derived from an EMBL/GenBank/DDBJ whole genome shotgun (WGS) entry which is preliminary data.</text>
</comment>
<dbReference type="AlphaFoldDB" id="V8NPE3"/>
<name>V8NPE3_OPHHA</name>
<evidence type="ECO:0000256" key="1">
    <source>
        <dbReference type="SAM" id="MobiDB-lite"/>
    </source>
</evidence>